<organism evidence="3 4">
    <name type="scientific">Cnuella takakiae</name>
    <dbReference type="NCBI Taxonomy" id="1302690"/>
    <lineage>
        <taxon>Bacteria</taxon>
        <taxon>Pseudomonadati</taxon>
        <taxon>Bacteroidota</taxon>
        <taxon>Chitinophagia</taxon>
        <taxon>Chitinophagales</taxon>
        <taxon>Chitinophagaceae</taxon>
        <taxon>Cnuella</taxon>
    </lineage>
</organism>
<name>A0A1M4XC29_9BACT</name>
<dbReference type="RefSeq" id="WP_073040938.1">
    <property type="nucleotide sequence ID" value="NZ_FQUO01000003.1"/>
</dbReference>
<evidence type="ECO:0000313" key="3">
    <source>
        <dbReference type="EMBL" id="SHE91003.1"/>
    </source>
</evidence>
<sequence>MKRLLFLSLFIIGFFAFTHAQDATINSVKAKTTFFSVAPLEDISAVTNEATSSINKNTGQITVRIPIKSFDFPDELMEEHFNDNYLESDKFPMATFTGKITNPVDWKRLGKIDVTADGVLNIHGVNQQRTIAGSLIVGNNGVQLDSKFKVKLADFNIKIPKLVFQKIAESIDVTCQFVYEAK</sequence>
<dbReference type="Gene3D" id="2.40.128.110">
    <property type="entry name" value="Lipid/polyisoprenoid-binding, YceI-like"/>
    <property type="match status" value="1"/>
</dbReference>
<dbReference type="InterPro" id="IPR036761">
    <property type="entry name" value="TTHA0802/YceI-like_sf"/>
</dbReference>
<dbReference type="EMBL" id="FQUO01000003">
    <property type="protein sequence ID" value="SHE91003.1"/>
    <property type="molecule type" value="Genomic_DNA"/>
</dbReference>
<dbReference type="AlphaFoldDB" id="A0A1M4XC29"/>
<dbReference type="Pfam" id="PF04264">
    <property type="entry name" value="YceI"/>
    <property type="match status" value="1"/>
</dbReference>
<accession>A0A1M4XC29</accession>
<dbReference type="SUPFAM" id="SSF101874">
    <property type="entry name" value="YceI-like"/>
    <property type="match status" value="1"/>
</dbReference>
<dbReference type="PANTHER" id="PTHR34406:SF1">
    <property type="entry name" value="PROTEIN YCEI"/>
    <property type="match status" value="1"/>
</dbReference>
<feature type="signal peptide" evidence="1">
    <location>
        <begin position="1"/>
        <end position="20"/>
    </location>
</feature>
<evidence type="ECO:0000256" key="1">
    <source>
        <dbReference type="SAM" id="SignalP"/>
    </source>
</evidence>
<dbReference type="InterPro" id="IPR007372">
    <property type="entry name" value="Lipid/polyisoprenoid-bd_YceI"/>
</dbReference>
<reference evidence="3 4" key="1">
    <citation type="submission" date="2016-11" db="EMBL/GenBank/DDBJ databases">
        <authorList>
            <person name="Jaros S."/>
            <person name="Januszkiewicz K."/>
            <person name="Wedrychowicz H."/>
        </authorList>
    </citation>
    <scope>NUCLEOTIDE SEQUENCE [LARGE SCALE GENOMIC DNA]</scope>
    <source>
        <strain evidence="3 4">DSM 26897</strain>
    </source>
</reference>
<proteinExistence type="predicted"/>
<keyword evidence="4" id="KW-1185">Reference proteome</keyword>
<dbReference type="STRING" id="1302690.BUE76_05815"/>
<dbReference type="OrthoDB" id="116832at2"/>
<gene>
    <name evidence="3" type="ORF">SAMN05444008_103318</name>
</gene>
<evidence type="ECO:0000313" key="4">
    <source>
        <dbReference type="Proteomes" id="UP000184368"/>
    </source>
</evidence>
<dbReference type="SMART" id="SM00867">
    <property type="entry name" value="YceI"/>
    <property type="match status" value="1"/>
</dbReference>
<keyword evidence="1" id="KW-0732">Signal</keyword>
<feature type="chain" id="PRO_5009908264" evidence="1">
    <location>
        <begin position="21"/>
        <end position="182"/>
    </location>
</feature>
<protein>
    <submittedName>
        <fullName evidence="3">YceI-like domain-containing protein</fullName>
    </submittedName>
</protein>
<dbReference type="Proteomes" id="UP000184368">
    <property type="component" value="Unassembled WGS sequence"/>
</dbReference>
<evidence type="ECO:0000259" key="2">
    <source>
        <dbReference type="SMART" id="SM00867"/>
    </source>
</evidence>
<feature type="domain" description="Lipid/polyisoprenoid-binding YceI-like" evidence="2">
    <location>
        <begin position="22"/>
        <end position="180"/>
    </location>
</feature>
<dbReference type="PANTHER" id="PTHR34406">
    <property type="entry name" value="PROTEIN YCEI"/>
    <property type="match status" value="1"/>
</dbReference>